<comment type="caution">
    <text evidence="3">The sequence shown here is derived from an EMBL/GenBank/DDBJ whole genome shotgun (WGS) entry which is preliminary data.</text>
</comment>
<keyword evidence="2" id="KW-0812">Transmembrane</keyword>
<keyword evidence="2" id="KW-0472">Membrane</keyword>
<organism evidence="3 4">
    <name type="scientific">Lithohypha guttulata</name>
    <dbReference type="NCBI Taxonomy" id="1690604"/>
    <lineage>
        <taxon>Eukaryota</taxon>
        <taxon>Fungi</taxon>
        <taxon>Dikarya</taxon>
        <taxon>Ascomycota</taxon>
        <taxon>Pezizomycotina</taxon>
        <taxon>Eurotiomycetes</taxon>
        <taxon>Chaetothyriomycetidae</taxon>
        <taxon>Chaetothyriales</taxon>
        <taxon>Trichomeriaceae</taxon>
        <taxon>Lithohypha</taxon>
    </lineage>
</organism>
<feature type="region of interest" description="Disordered" evidence="1">
    <location>
        <begin position="204"/>
        <end position="269"/>
    </location>
</feature>
<feature type="region of interest" description="Disordered" evidence="1">
    <location>
        <begin position="346"/>
        <end position="408"/>
    </location>
</feature>
<protein>
    <submittedName>
        <fullName evidence="3">Uncharacterized protein</fullName>
    </submittedName>
</protein>
<feature type="transmembrane region" description="Helical" evidence="2">
    <location>
        <begin position="106"/>
        <end position="129"/>
    </location>
</feature>
<feature type="compositionally biased region" description="Polar residues" evidence="1">
    <location>
        <begin position="311"/>
        <end position="323"/>
    </location>
</feature>
<proteinExistence type="predicted"/>
<evidence type="ECO:0000256" key="1">
    <source>
        <dbReference type="SAM" id="MobiDB-lite"/>
    </source>
</evidence>
<dbReference type="EMBL" id="JAVRRJ010000002">
    <property type="protein sequence ID" value="KAK5088040.1"/>
    <property type="molecule type" value="Genomic_DNA"/>
</dbReference>
<name>A0AAN7T284_9EURO</name>
<keyword evidence="4" id="KW-1185">Reference proteome</keyword>
<feature type="compositionally biased region" description="Basic and acidic residues" evidence="1">
    <location>
        <begin position="376"/>
        <end position="388"/>
    </location>
</feature>
<sequence length="408" mass="42941">MWRLLSDDLPTVTVTKTLFASAEVTSTAPNNDSSAASSGTDSPPNISITASPFVGVHANDNGIGGTDTTTITDSSAAIKLNTTAVSSTSSTPSSNTQPAQGQAGKVAGSVLGSFAAFGMIGFLIWYLLARKQAGSRLKMKFHFKIKKSSEPKSPKTPHLEDQSIQETRSIMLQQQADANASHENNINAFLAPGVRHTTKKENLPNHHKALPLTPRKHTPSELPGSPGFSKIGLAVSSNTPPNTPPLPRSNSQESTKTIGSIAPSVGDQPVPASLMPGYGFTPVFGAKNRGSSSSLMPAPLRPPTKPAPIVTTPQIGRTDSISPLSPRAMMNAVSSTTSRAWNRASQALSPSGYQRMPFDGQPESEDLYSGSSGSKARKDSTASRRNPELEIGAQTDKEWNGSGNGNWI</sequence>
<dbReference type="Proteomes" id="UP001309876">
    <property type="component" value="Unassembled WGS sequence"/>
</dbReference>
<accession>A0AAN7T284</accession>
<feature type="region of interest" description="Disordered" evidence="1">
    <location>
        <begin position="290"/>
        <end position="325"/>
    </location>
</feature>
<keyword evidence="2" id="KW-1133">Transmembrane helix</keyword>
<dbReference type="AlphaFoldDB" id="A0AAN7T284"/>
<feature type="compositionally biased region" description="Basic residues" evidence="1">
    <location>
        <begin position="205"/>
        <end position="217"/>
    </location>
</feature>
<reference evidence="3 4" key="1">
    <citation type="submission" date="2023-08" db="EMBL/GenBank/DDBJ databases">
        <title>Black Yeasts Isolated from many extreme environments.</title>
        <authorList>
            <person name="Coleine C."/>
            <person name="Stajich J.E."/>
            <person name="Selbmann L."/>
        </authorList>
    </citation>
    <scope>NUCLEOTIDE SEQUENCE [LARGE SCALE GENOMIC DNA]</scope>
    <source>
        <strain evidence="3 4">CCFEE 5910</strain>
    </source>
</reference>
<evidence type="ECO:0000313" key="3">
    <source>
        <dbReference type="EMBL" id="KAK5088040.1"/>
    </source>
</evidence>
<gene>
    <name evidence="3" type="ORF">LTR05_002256</name>
</gene>
<feature type="region of interest" description="Disordered" evidence="1">
    <location>
        <begin position="26"/>
        <end position="49"/>
    </location>
</feature>
<evidence type="ECO:0000313" key="4">
    <source>
        <dbReference type="Proteomes" id="UP001309876"/>
    </source>
</evidence>
<evidence type="ECO:0000256" key="2">
    <source>
        <dbReference type="SAM" id="Phobius"/>
    </source>
</evidence>